<evidence type="ECO:0000256" key="5">
    <source>
        <dbReference type="HAMAP-Rule" id="MF_01080"/>
    </source>
</evidence>
<sequence>MAAGENDAKIPSGFILVNKPPGPTSHDVVDELRAITGISQIGHAGTLDPLAEGLLIILIGQYTKEAQNFVKLSKAYRAVLRLGFESNTHDIDGEIIQRKEFTIPIREDVEIVLEKFRGEISQVPPQFSAIKVKGKKAYKSARSGEEVKLEARIATISNLETIWYKFPILTLDIACSSGTYIRSLARDIGDAIQTGAVVSALRRTAVGNYSLTGASDLKSINLKNWQKLLRVKSDQIKSN</sequence>
<name>A0A0G0ZFB0_9BACT</name>
<keyword evidence="3 5" id="KW-0819">tRNA processing</keyword>
<dbReference type="EMBL" id="LCDF01000016">
    <property type="protein sequence ID" value="KKS47407.1"/>
    <property type="molecule type" value="Genomic_DNA"/>
</dbReference>
<evidence type="ECO:0000259" key="7">
    <source>
        <dbReference type="Pfam" id="PF16198"/>
    </source>
</evidence>
<evidence type="ECO:0000256" key="3">
    <source>
        <dbReference type="ARBA" id="ARBA00022694"/>
    </source>
</evidence>
<keyword evidence="4 5" id="KW-0413">Isomerase</keyword>
<dbReference type="GO" id="GO:0160148">
    <property type="term" value="F:tRNA pseudouridine(55) synthase activity"/>
    <property type="evidence" value="ECO:0007669"/>
    <property type="project" value="UniProtKB-EC"/>
</dbReference>
<dbReference type="CDD" id="cd02573">
    <property type="entry name" value="PseudoU_synth_EcTruB"/>
    <property type="match status" value="1"/>
</dbReference>
<proteinExistence type="inferred from homology"/>
<comment type="similarity">
    <text evidence="2 5">Belongs to the pseudouridine synthase TruB family. Type 1 subfamily.</text>
</comment>
<dbReference type="NCBIfam" id="TIGR00431">
    <property type="entry name" value="TruB"/>
    <property type="match status" value="1"/>
</dbReference>
<dbReference type="GO" id="GO:0003723">
    <property type="term" value="F:RNA binding"/>
    <property type="evidence" value="ECO:0007669"/>
    <property type="project" value="InterPro"/>
</dbReference>
<feature type="domain" description="Pseudouridine synthase II N-terminal" evidence="6">
    <location>
        <begin position="33"/>
        <end position="181"/>
    </location>
</feature>
<dbReference type="InterPro" id="IPR020103">
    <property type="entry name" value="PsdUridine_synth_cat_dom_sf"/>
</dbReference>
<dbReference type="PANTHER" id="PTHR13767">
    <property type="entry name" value="TRNA-PSEUDOURIDINE SYNTHASE"/>
    <property type="match status" value="1"/>
</dbReference>
<dbReference type="SUPFAM" id="SSF55120">
    <property type="entry name" value="Pseudouridine synthase"/>
    <property type="match status" value="1"/>
</dbReference>
<comment type="caution">
    <text evidence="8">The sequence shown here is derived from an EMBL/GenBank/DDBJ whole genome shotgun (WGS) entry which is preliminary data.</text>
</comment>
<feature type="domain" description="tRNA pseudouridylate synthase B C-terminal" evidence="7">
    <location>
        <begin position="182"/>
        <end position="221"/>
    </location>
</feature>
<dbReference type="Pfam" id="PF01509">
    <property type="entry name" value="TruB_N"/>
    <property type="match status" value="1"/>
</dbReference>
<gene>
    <name evidence="5" type="primary">truB</name>
    <name evidence="8" type="ORF">UV11_C0016G0022</name>
</gene>
<dbReference type="GO" id="GO:0031119">
    <property type="term" value="P:tRNA pseudouridine synthesis"/>
    <property type="evidence" value="ECO:0007669"/>
    <property type="project" value="UniProtKB-UniRule"/>
</dbReference>
<dbReference type="Pfam" id="PF16198">
    <property type="entry name" value="TruB_C_2"/>
    <property type="match status" value="1"/>
</dbReference>
<dbReference type="HAMAP" id="MF_01080">
    <property type="entry name" value="TruB_bact"/>
    <property type="match status" value="1"/>
</dbReference>
<dbReference type="InterPro" id="IPR032819">
    <property type="entry name" value="TruB_C"/>
</dbReference>
<evidence type="ECO:0000259" key="6">
    <source>
        <dbReference type="Pfam" id="PF01509"/>
    </source>
</evidence>
<reference evidence="8 9" key="1">
    <citation type="journal article" date="2015" name="Nature">
        <title>rRNA introns, odd ribosomes, and small enigmatic genomes across a large radiation of phyla.</title>
        <authorList>
            <person name="Brown C.T."/>
            <person name="Hug L.A."/>
            <person name="Thomas B.C."/>
            <person name="Sharon I."/>
            <person name="Castelle C.J."/>
            <person name="Singh A."/>
            <person name="Wilkins M.J."/>
            <person name="Williams K.H."/>
            <person name="Banfield J.F."/>
        </authorList>
    </citation>
    <scope>NUCLEOTIDE SEQUENCE [LARGE SCALE GENOMIC DNA]</scope>
</reference>
<feature type="active site" description="Nucleophile" evidence="5">
    <location>
        <position position="48"/>
    </location>
</feature>
<dbReference type="PATRIC" id="fig|1618659.3.peg.627"/>
<accession>A0A0G0ZFB0</accession>
<dbReference type="PANTHER" id="PTHR13767:SF2">
    <property type="entry name" value="PSEUDOURIDYLATE SYNTHASE TRUB1"/>
    <property type="match status" value="1"/>
</dbReference>
<dbReference type="GO" id="GO:1990481">
    <property type="term" value="P:mRNA pseudouridine synthesis"/>
    <property type="evidence" value="ECO:0007669"/>
    <property type="project" value="TreeGrafter"/>
</dbReference>
<organism evidence="8 9">
    <name type="scientific">Candidatus Giovannonibacteria bacterium GW2011_GWF2_42_19</name>
    <dbReference type="NCBI Taxonomy" id="1618659"/>
    <lineage>
        <taxon>Bacteria</taxon>
        <taxon>Candidatus Giovannoniibacteriota</taxon>
    </lineage>
</organism>
<dbReference type="AlphaFoldDB" id="A0A0G0ZFB0"/>
<evidence type="ECO:0000313" key="9">
    <source>
        <dbReference type="Proteomes" id="UP000034036"/>
    </source>
</evidence>
<evidence type="ECO:0000256" key="2">
    <source>
        <dbReference type="ARBA" id="ARBA00005642"/>
    </source>
</evidence>
<dbReference type="InterPro" id="IPR002501">
    <property type="entry name" value="PsdUridine_synth_N"/>
</dbReference>
<dbReference type="Gene3D" id="3.30.2350.10">
    <property type="entry name" value="Pseudouridine synthase"/>
    <property type="match status" value="1"/>
</dbReference>
<evidence type="ECO:0000256" key="1">
    <source>
        <dbReference type="ARBA" id="ARBA00000385"/>
    </source>
</evidence>
<evidence type="ECO:0000256" key="4">
    <source>
        <dbReference type="ARBA" id="ARBA00023235"/>
    </source>
</evidence>
<dbReference type="InterPro" id="IPR014780">
    <property type="entry name" value="tRNA_psdUridine_synth_TruB"/>
</dbReference>
<dbReference type="Proteomes" id="UP000034036">
    <property type="component" value="Unassembled WGS sequence"/>
</dbReference>
<comment type="function">
    <text evidence="5">Responsible for synthesis of pseudouridine from uracil-55 in the psi GC loop of transfer RNAs.</text>
</comment>
<dbReference type="EC" id="5.4.99.25" evidence="5"/>
<dbReference type="STRING" id="1618659.UV11_C0016G0022"/>
<comment type="catalytic activity">
    <reaction evidence="1 5">
        <text>uridine(55) in tRNA = pseudouridine(55) in tRNA</text>
        <dbReference type="Rhea" id="RHEA:42532"/>
        <dbReference type="Rhea" id="RHEA-COMP:10101"/>
        <dbReference type="Rhea" id="RHEA-COMP:10102"/>
        <dbReference type="ChEBI" id="CHEBI:65314"/>
        <dbReference type="ChEBI" id="CHEBI:65315"/>
        <dbReference type="EC" id="5.4.99.25"/>
    </reaction>
</comment>
<evidence type="ECO:0000313" key="8">
    <source>
        <dbReference type="EMBL" id="KKS47407.1"/>
    </source>
</evidence>
<protein>
    <recommendedName>
        <fullName evidence="5">tRNA pseudouridine synthase B</fullName>
        <ecNumber evidence="5">5.4.99.25</ecNumber>
    </recommendedName>
    <alternativeName>
        <fullName evidence="5">tRNA pseudouridine(55) synthase</fullName>
        <shortName evidence="5">Psi55 synthase</shortName>
    </alternativeName>
    <alternativeName>
        <fullName evidence="5">tRNA pseudouridylate synthase</fullName>
    </alternativeName>
    <alternativeName>
        <fullName evidence="5">tRNA-uridine isomerase</fullName>
    </alternativeName>
</protein>